<reference evidence="8 9" key="1">
    <citation type="journal article" date="2021" name="Comput. Struct. Biotechnol. J.">
        <title>De novo genome assembly of the potent medicinal plant Rehmannia glutinosa using nanopore technology.</title>
        <authorList>
            <person name="Ma L."/>
            <person name="Dong C."/>
            <person name="Song C."/>
            <person name="Wang X."/>
            <person name="Zheng X."/>
            <person name="Niu Y."/>
            <person name="Chen S."/>
            <person name="Feng W."/>
        </authorList>
    </citation>
    <scope>NUCLEOTIDE SEQUENCE [LARGE SCALE GENOMIC DNA]</scope>
    <source>
        <strain evidence="8">DH-2019</strain>
    </source>
</reference>
<dbReference type="PANTHER" id="PTHR11654">
    <property type="entry name" value="OLIGOPEPTIDE TRANSPORTER-RELATED"/>
    <property type="match status" value="1"/>
</dbReference>
<comment type="similarity">
    <text evidence="2">Belongs to the major facilitator superfamily. Proton-dependent oligopeptide transporter (POT/PTR) (TC 2.A.17) family.</text>
</comment>
<keyword evidence="3 7" id="KW-0812">Transmembrane</keyword>
<evidence type="ECO:0000256" key="7">
    <source>
        <dbReference type="SAM" id="Phobius"/>
    </source>
</evidence>
<feature type="transmembrane region" description="Helical" evidence="7">
    <location>
        <begin position="338"/>
        <end position="356"/>
    </location>
</feature>
<organism evidence="8 9">
    <name type="scientific">Rehmannia glutinosa</name>
    <name type="common">Chinese foxglove</name>
    <dbReference type="NCBI Taxonomy" id="99300"/>
    <lineage>
        <taxon>Eukaryota</taxon>
        <taxon>Viridiplantae</taxon>
        <taxon>Streptophyta</taxon>
        <taxon>Embryophyta</taxon>
        <taxon>Tracheophyta</taxon>
        <taxon>Spermatophyta</taxon>
        <taxon>Magnoliopsida</taxon>
        <taxon>eudicotyledons</taxon>
        <taxon>Gunneridae</taxon>
        <taxon>Pentapetalae</taxon>
        <taxon>asterids</taxon>
        <taxon>lamiids</taxon>
        <taxon>Lamiales</taxon>
        <taxon>Orobanchaceae</taxon>
        <taxon>Rehmannieae</taxon>
        <taxon>Rehmannia</taxon>
    </lineage>
</organism>
<proteinExistence type="inferred from homology"/>
<dbReference type="InterPro" id="IPR036259">
    <property type="entry name" value="MFS_trans_sf"/>
</dbReference>
<keyword evidence="4 7" id="KW-1133">Transmembrane helix</keyword>
<protein>
    <recommendedName>
        <fullName evidence="10">Protein NRT1/ PTR FAMILY 5.2-like</fullName>
    </recommendedName>
</protein>
<evidence type="ECO:0000256" key="3">
    <source>
        <dbReference type="ARBA" id="ARBA00022692"/>
    </source>
</evidence>
<evidence type="ECO:0000256" key="1">
    <source>
        <dbReference type="ARBA" id="ARBA00004141"/>
    </source>
</evidence>
<keyword evidence="9" id="KW-1185">Reference proteome</keyword>
<gene>
    <name evidence="8" type="ORF">DH2020_020782</name>
</gene>
<feature type="transmembrane region" description="Helical" evidence="7">
    <location>
        <begin position="376"/>
        <end position="396"/>
    </location>
</feature>
<evidence type="ECO:0000313" key="9">
    <source>
        <dbReference type="Proteomes" id="UP001318860"/>
    </source>
</evidence>
<accession>A0ABR0W993</accession>
<evidence type="ECO:0000256" key="2">
    <source>
        <dbReference type="ARBA" id="ARBA00005982"/>
    </source>
</evidence>
<feature type="transmembrane region" description="Helical" evidence="7">
    <location>
        <begin position="466"/>
        <end position="484"/>
    </location>
</feature>
<dbReference type="SUPFAM" id="SSF103473">
    <property type="entry name" value="MFS general substrate transporter"/>
    <property type="match status" value="1"/>
</dbReference>
<sequence length="503" mass="56769">MVKVEEKGPVTEDYTEDGTLDLKGRPVLRSTTGRWKACYFIVGYEVFERMAYYGIASNLVIYLTEKLHEGTVTSSNNVTNWIGTVWMTPLLGAYIADTYLGRYWTFIIASAIYLAGMCLLTLAVSLKSLRPPSCGPGVKYEDCDKRASALQIGIFYWALYIIAIGTGGTKPNISTMGADQFDDFEPKEKFQKLSFFNWWMFSIFLGTLFANTFLIYIQDHVGWTVGYTLPTIGLAMAIMVFIVGSRFYRHKPISGSPLTRMARVIVAAVRKWRVDVPIEPKELYELGLEEYTNSGQFRLDHSSSLSLLDKAAVKNGPNTPWMLCPVTQVEQTKQMIKMIPILVATFIPSTMLAQANTLFIKQGTTLERSIGPHFNIPPACLQAFITIFMLISIVVYDRFFVPFVRKYTKNPRGITLLQRMGIGRPKKSSPLNSASFYTVVMVTACLAERRRLSVARQNRIFKKGETVPLSIFILLPQFALMGIADNFLEVAKIEFFTIKRPRA</sequence>
<dbReference type="EMBL" id="JABTTQ020000012">
    <property type="protein sequence ID" value="KAK6143962.1"/>
    <property type="molecule type" value="Genomic_DNA"/>
</dbReference>
<evidence type="ECO:0000256" key="4">
    <source>
        <dbReference type="ARBA" id="ARBA00022989"/>
    </source>
</evidence>
<feature type="transmembrane region" description="Helical" evidence="7">
    <location>
        <begin position="196"/>
        <end position="217"/>
    </location>
</feature>
<feature type="transmembrane region" description="Helical" evidence="7">
    <location>
        <begin position="146"/>
        <end position="166"/>
    </location>
</feature>
<evidence type="ECO:0000256" key="5">
    <source>
        <dbReference type="ARBA" id="ARBA00023136"/>
    </source>
</evidence>
<dbReference type="InterPro" id="IPR000109">
    <property type="entry name" value="POT_fam"/>
</dbReference>
<feature type="transmembrane region" description="Helical" evidence="7">
    <location>
        <begin position="103"/>
        <end position="126"/>
    </location>
</feature>
<evidence type="ECO:0008006" key="10">
    <source>
        <dbReference type="Google" id="ProtNLM"/>
    </source>
</evidence>
<feature type="transmembrane region" description="Helical" evidence="7">
    <location>
        <begin position="223"/>
        <end position="244"/>
    </location>
</feature>
<comment type="caution">
    <text evidence="8">The sequence shown here is derived from an EMBL/GenBank/DDBJ whole genome shotgun (WGS) entry which is preliminary data.</text>
</comment>
<dbReference type="Gene3D" id="1.20.1250.20">
    <property type="entry name" value="MFS general substrate transporter like domains"/>
    <property type="match status" value="1"/>
</dbReference>
<name>A0ABR0W993_REHGL</name>
<comment type="similarity">
    <text evidence="6">Belongs to the major facilitator superfamily. Phosphate:H(+) symporter (TC 2.A.1.9) family.</text>
</comment>
<keyword evidence="5 7" id="KW-0472">Membrane</keyword>
<dbReference type="Pfam" id="PF00854">
    <property type="entry name" value="PTR2"/>
    <property type="match status" value="1"/>
</dbReference>
<evidence type="ECO:0000256" key="6">
    <source>
        <dbReference type="ARBA" id="ARBA00044504"/>
    </source>
</evidence>
<evidence type="ECO:0000313" key="8">
    <source>
        <dbReference type="EMBL" id="KAK6143962.1"/>
    </source>
</evidence>
<dbReference type="Proteomes" id="UP001318860">
    <property type="component" value="Unassembled WGS sequence"/>
</dbReference>
<comment type="subcellular location">
    <subcellularLocation>
        <location evidence="1">Membrane</location>
        <topology evidence="1">Multi-pass membrane protein</topology>
    </subcellularLocation>
</comment>